<dbReference type="STRING" id="649333.SAMN04487989_101512"/>
<organism evidence="1 2">
    <name type="scientific">Bizionia echini</name>
    <dbReference type="NCBI Taxonomy" id="649333"/>
    <lineage>
        <taxon>Bacteria</taxon>
        <taxon>Pseudomonadati</taxon>
        <taxon>Bacteroidota</taxon>
        <taxon>Flavobacteriia</taxon>
        <taxon>Flavobacteriales</taxon>
        <taxon>Flavobacteriaceae</taxon>
        <taxon>Bizionia</taxon>
    </lineage>
</organism>
<accession>A0A1I4Z4L8</accession>
<name>A0A1I4Z4L8_9FLAO</name>
<dbReference type="OrthoDB" id="7210783at2"/>
<dbReference type="Proteomes" id="UP000198705">
    <property type="component" value="Unassembled WGS sequence"/>
</dbReference>
<dbReference type="RefSeq" id="WP_092206071.1">
    <property type="nucleotide sequence ID" value="NZ_FOVN01000001.1"/>
</dbReference>
<keyword evidence="2" id="KW-1185">Reference proteome</keyword>
<proteinExistence type="predicted"/>
<protein>
    <submittedName>
        <fullName evidence="1">Uncharacterized protein</fullName>
    </submittedName>
</protein>
<gene>
    <name evidence="1" type="ORF">SAMN04487989_101512</name>
</gene>
<reference evidence="2" key="1">
    <citation type="submission" date="2016-10" db="EMBL/GenBank/DDBJ databases">
        <authorList>
            <person name="Varghese N."/>
            <person name="Submissions S."/>
        </authorList>
    </citation>
    <scope>NUCLEOTIDE SEQUENCE [LARGE SCALE GENOMIC DNA]</scope>
    <source>
        <strain evidence="2">DSM 23925</strain>
    </source>
</reference>
<evidence type="ECO:0000313" key="1">
    <source>
        <dbReference type="EMBL" id="SFN45234.1"/>
    </source>
</evidence>
<evidence type="ECO:0000313" key="2">
    <source>
        <dbReference type="Proteomes" id="UP000198705"/>
    </source>
</evidence>
<dbReference type="AlphaFoldDB" id="A0A1I4Z4L8"/>
<sequence length="150" mass="17454">MILKGIRNQQIEFQILGYELPENYGPSYESNFLYLNLIIKSEFGNWQTDSCALSTTDVEKIIDWFYNLAQNTIITPQLCFKDKGISFEGIKKNARITNVRIYFHSECTPDNSETGKPYYVDLELNNLQLIEVSENFQTELNPFPSRGFEE</sequence>
<dbReference type="EMBL" id="FOVN01000001">
    <property type="protein sequence ID" value="SFN45234.1"/>
    <property type="molecule type" value="Genomic_DNA"/>
</dbReference>
<dbReference type="InterPro" id="IPR056510">
    <property type="entry name" value="WapI"/>
</dbReference>
<dbReference type="Pfam" id="PF24716">
    <property type="entry name" value="WapI"/>
    <property type="match status" value="1"/>
</dbReference>